<dbReference type="Gene3D" id="3.40.50.720">
    <property type="entry name" value="NAD(P)-binding Rossmann-like Domain"/>
    <property type="match status" value="1"/>
</dbReference>
<name>A0A0L0P3Z6_CANAR</name>
<evidence type="ECO:0000313" key="5">
    <source>
        <dbReference type="EMBL" id="KNE01093.1"/>
    </source>
</evidence>
<dbReference type="VEuPathDB" id="FungiDB:CJI97_003367"/>
<evidence type="ECO:0000256" key="2">
    <source>
        <dbReference type="ARBA" id="ARBA00022857"/>
    </source>
</evidence>
<dbReference type="PRINTS" id="PR00081">
    <property type="entry name" value="GDHRDH"/>
</dbReference>
<accession>A0A0L0P3Z6</accession>
<dbReference type="PROSITE" id="PS00061">
    <property type="entry name" value="ADH_SHORT"/>
    <property type="match status" value="1"/>
</dbReference>
<dbReference type="VEuPathDB" id="FungiDB:CJJ09_000813"/>
<dbReference type="InterPro" id="IPR002347">
    <property type="entry name" value="SDR_fam"/>
</dbReference>
<evidence type="ECO:0000256" key="4">
    <source>
        <dbReference type="RuleBase" id="RU000363"/>
    </source>
</evidence>
<keyword evidence="3" id="KW-0560">Oxidoreductase</keyword>
<dbReference type="AlphaFoldDB" id="A0A0L0P3Z6"/>
<dbReference type="VEuPathDB" id="FungiDB:B9J08_003292"/>
<comment type="similarity">
    <text evidence="1 4">Belongs to the short-chain dehydrogenases/reductases (SDR) family.</text>
</comment>
<dbReference type="VEuPathDB" id="FungiDB:CJJ07_000914"/>
<dbReference type="Pfam" id="PF00106">
    <property type="entry name" value="adh_short"/>
    <property type="match status" value="1"/>
</dbReference>
<dbReference type="InterPro" id="IPR036291">
    <property type="entry name" value="NAD(P)-bd_dom_sf"/>
</dbReference>
<dbReference type="PANTHER" id="PTHR42901:SF1">
    <property type="entry name" value="ALCOHOL DEHYDROGENASE"/>
    <property type="match status" value="1"/>
</dbReference>
<dbReference type="GO" id="GO:0016616">
    <property type="term" value="F:oxidoreductase activity, acting on the CH-OH group of donors, NAD or NADP as acceptor"/>
    <property type="evidence" value="ECO:0007669"/>
    <property type="project" value="UniProtKB-ARBA"/>
</dbReference>
<evidence type="ECO:0000256" key="3">
    <source>
        <dbReference type="ARBA" id="ARBA00023002"/>
    </source>
</evidence>
<dbReference type="VEuPathDB" id="FungiDB:CJI96_0001829"/>
<reference evidence="6" key="1">
    <citation type="journal article" date="2015" name="BMC Genomics">
        <title>Draft genome of a commonly misdiagnosed multidrug resistant pathogen Candida auris.</title>
        <authorList>
            <person name="Chatterjee S."/>
            <person name="Alampalli S.V."/>
            <person name="Nageshan R.K."/>
            <person name="Chettiar S.T."/>
            <person name="Joshi S."/>
            <person name="Tatu U.S."/>
        </authorList>
    </citation>
    <scope>NUCLEOTIDE SEQUENCE [LARGE SCALE GENOMIC DNA]</scope>
    <source>
        <strain evidence="6">6684</strain>
    </source>
</reference>
<dbReference type="FunFam" id="3.40.50.720:FF:000047">
    <property type="entry name" value="NADP-dependent L-serine/L-allo-threonine dehydrogenase"/>
    <property type="match status" value="1"/>
</dbReference>
<dbReference type="EMBL" id="LGST01000016">
    <property type="protein sequence ID" value="KNE01093.1"/>
    <property type="molecule type" value="Genomic_DNA"/>
</dbReference>
<dbReference type="VEuPathDB" id="FungiDB:QG37_01967"/>
<evidence type="ECO:0000256" key="1">
    <source>
        <dbReference type="ARBA" id="ARBA00006484"/>
    </source>
</evidence>
<gene>
    <name evidence="5" type="ORF">QG37_01967</name>
</gene>
<dbReference type="CDD" id="cd05346">
    <property type="entry name" value="SDR_c5"/>
    <property type="match status" value="1"/>
</dbReference>
<dbReference type="Proteomes" id="UP000037122">
    <property type="component" value="Unassembled WGS sequence"/>
</dbReference>
<organism evidence="5 6">
    <name type="scientific">Candidozyma auris</name>
    <name type="common">Yeast</name>
    <name type="synonym">Candida auris</name>
    <dbReference type="NCBI Taxonomy" id="498019"/>
    <lineage>
        <taxon>Eukaryota</taxon>
        <taxon>Fungi</taxon>
        <taxon>Dikarya</taxon>
        <taxon>Ascomycota</taxon>
        <taxon>Saccharomycotina</taxon>
        <taxon>Pichiomycetes</taxon>
        <taxon>Metschnikowiaceae</taxon>
        <taxon>Candidozyma</taxon>
    </lineage>
</organism>
<sequence>MSFGTKAAERLANKIVLITGASSGIGAATAKEFALAANGNIKLILTARRQERLAELASELTKKYSPIKIHTAKLDVSDTASITPFITGLPKEFSDIDVLINNAGKALGKDNVGDIALEDIHGMVQTNVLGLIAMTQAVIPIFKKKNAGDIVNIGSIAGREPYPGGSIYCATKSAVRFFSHSLRKELINTSIRVLEVDPGAVETEFSVVRFHGDKAAADKVYEGTTPLTAEDIAEVIVFGCTRRQNTVIAETLVFPSHQAGSAHIYKRQ</sequence>
<protein>
    <submittedName>
        <fullName evidence="5">Nadp(+)-dependent dehydrogenase</fullName>
    </submittedName>
</protein>
<evidence type="ECO:0000313" key="6">
    <source>
        <dbReference type="Proteomes" id="UP000037122"/>
    </source>
</evidence>
<proteinExistence type="inferred from homology"/>
<dbReference type="PRINTS" id="PR00080">
    <property type="entry name" value="SDRFAMILY"/>
</dbReference>
<dbReference type="PANTHER" id="PTHR42901">
    <property type="entry name" value="ALCOHOL DEHYDROGENASE"/>
    <property type="match status" value="1"/>
</dbReference>
<comment type="caution">
    <text evidence="5">The sequence shown here is derived from an EMBL/GenBank/DDBJ whole genome shotgun (WGS) entry which is preliminary data.</text>
</comment>
<dbReference type="SUPFAM" id="SSF51735">
    <property type="entry name" value="NAD(P)-binding Rossmann-fold domains"/>
    <property type="match status" value="1"/>
</dbReference>
<keyword evidence="2" id="KW-0521">NADP</keyword>
<dbReference type="InterPro" id="IPR020904">
    <property type="entry name" value="Sc_DH/Rdtase_CS"/>
</dbReference>